<keyword evidence="2" id="KW-1185">Reference proteome</keyword>
<accession>A0A835U920</accession>
<dbReference type="Gene3D" id="1.25.40.10">
    <property type="entry name" value="Tetratricopeptide repeat domain"/>
    <property type="match status" value="2"/>
</dbReference>
<organism evidence="1 2">
    <name type="scientific">Vanilla planifolia</name>
    <name type="common">Vanilla</name>
    <dbReference type="NCBI Taxonomy" id="51239"/>
    <lineage>
        <taxon>Eukaryota</taxon>
        <taxon>Viridiplantae</taxon>
        <taxon>Streptophyta</taxon>
        <taxon>Embryophyta</taxon>
        <taxon>Tracheophyta</taxon>
        <taxon>Spermatophyta</taxon>
        <taxon>Magnoliopsida</taxon>
        <taxon>Liliopsida</taxon>
        <taxon>Asparagales</taxon>
        <taxon>Orchidaceae</taxon>
        <taxon>Vanilloideae</taxon>
        <taxon>Vanilleae</taxon>
        <taxon>Vanilla</taxon>
    </lineage>
</organism>
<dbReference type="Proteomes" id="UP000636800">
    <property type="component" value="Unassembled WGS sequence"/>
</dbReference>
<dbReference type="PANTHER" id="PTHR47880">
    <property type="entry name" value="OS05G0353300 PROTEIN"/>
    <property type="match status" value="1"/>
</dbReference>
<dbReference type="AlphaFoldDB" id="A0A835U920"/>
<reference evidence="1 2" key="1">
    <citation type="journal article" date="2020" name="Nat. Food">
        <title>A phased Vanilla planifolia genome enables genetic improvement of flavour and production.</title>
        <authorList>
            <person name="Hasing T."/>
            <person name="Tang H."/>
            <person name="Brym M."/>
            <person name="Khazi F."/>
            <person name="Huang T."/>
            <person name="Chambers A.H."/>
        </authorList>
    </citation>
    <scope>NUCLEOTIDE SEQUENCE [LARGE SCALE GENOMIC DNA]</scope>
    <source>
        <tissue evidence="1">Leaf</tissue>
    </source>
</reference>
<name>A0A835U920_VANPL</name>
<gene>
    <name evidence="1" type="ORF">HPP92_025104</name>
</gene>
<evidence type="ECO:0000313" key="1">
    <source>
        <dbReference type="EMBL" id="KAG0452440.1"/>
    </source>
</evidence>
<proteinExistence type="predicted"/>
<sequence length="412" mass="46769">MALLIPVGGTSFYHCTSPRRMFFPPSSVSDIQNPIFRNPRFIRLGCYSWRPLRSSPSATLRFGRTSTTDAEGTVGECFFEAIEELERMVRDPSDILTEMTERLSSRELQLVLVYFAEEGRDSYCALEVFDWLRKENRVDGETMELMVSIACGWIQRIIGGDHNVDDVVGLLNEMDCVGLEPGFNMLEKVVSLYWEKGKKEEAVVFVKDVMRRRGVGAFAVHDTGENERGGPVGYLAWKMVLDGNYMGAVKMVIELKEKGLKPEVYCYLIALTALVKEQKELSKALQWLKSSIKANKIDTLDEDSSAHIHRYQLELIRASIKLSEWAIEEGSSRMALVAHEKLLAIYTCAGFGLEAEQQLWQLKLLGKEPDRELYDAVLATCASQNEVRAVQRLLVGIEFRSVEHRKKSFHGY</sequence>
<protein>
    <recommendedName>
        <fullName evidence="3">Pentatricopeptide repeat-containing protein</fullName>
    </recommendedName>
</protein>
<dbReference type="EMBL" id="JADCNL010000014">
    <property type="protein sequence ID" value="KAG0452440.1"/>
    <property type="molecule type" value="Genomic_DNA"/>
</dbReference>
<dbReference type="PANTHER" id="PTHR47880:SF1">
    <property type="entry name" value="OS05G0353300 PROTEIN"/>
    <property type="match status" value="1"/>
</dbReference>
<evidence type="ECO:0008006" key="3">
    <source>
        <dbReference type="Google" id="ProtNLM"/>
    </source>
</evidence>
<comment type="caution">
    <text evidence="1">The sequence shown here is derived from an EMBL/GenBank/DDBJ whole genome shotgun (WGS) entry which is preliminary data.</text>
</comment>
<evidence type="ECO:0000313" key="2">
    <source>
        <dbReference type="Proteomes" id="UP000636800"/>
    </source>
</evidence>
<dbReference type="InterPro" id="IPR011990">
    <property type="entry name" value="TPR-like_helical_dom_sf"/>
</dbReference>